<dbReference type="Gene3D" id="3.40.50.11980">
    <property type="match status" value="1"/>
</dbReference>
<dbReference type="PANTHER" id="PTHR12876">
    <property type="entry name" value="N4BP1-RELATED"/>
    <property type="match status" value="1"/>
</dbReference>
<dbReference type="EMBL" id="JABSTR010000011">
    <property type="protein sequence ID" value="KAH9382187.1"/>
    <property type="molecule type" value="Genomic_DNA"/>
</dbReference>
<reference evidence="2 3" key="1">
    <citation type="journal article" date="2020" name="Cell">
        <title>Large-Scale Comparative Analyses of Tick Genomes Elucidate Their Genetic Diversity and Vector Capacities.</title>
        <authorList>
            <consortium name="Tick Genome and Microbiome Consortium (TIGMIC)"/>
            <person name="Jia N."/>
            <person name="Wang J."/>
            <person name="Shi W."/>
            <person name="Du L."/>
            <person name="Sun Y."/>
            <person name="Zhan W."/>
            <person name="Jiang J.F."/>
            <person name="Wang Q."/>
            <person name="Zhang B."/>
            <person name="Ji P."/>
            <person name="Bell-Sakyi L."/>
            <person name="Cui X.M."/>
            <person name="Yuan T.T."/>
            <person name="Jiang B.G."/>
            <person name="Yang W.F."/>
            <person name="Lam T.T."/>
            <person name="Chang Q.C."/>
            <person name="Ding S.J."/>
            <person name="Wang X.J."/>
            <person name="Zhu J.G."/>
            <person name="Ruan X.D."/>
            <person name="Zhao L."/>
            <person name="Wei J.T."/>
            <person name="Ye R.Z."/>
            <person name="Que T.C."/>
            <person name="Du C.H."/>
            <person name="Zhou Y.H."/>
            <person name="Cheng J.X."/>
            <person name="Dai P.F."/>
            <person name="Guo W.B."/>
            <person name="Han X.H."/>
            <person name="Huang E.J."/>
            <person name="Li L.F."/>
            <person name="Wei W."/>
            <person name="Gao Y.C."/>
            <person name="Liu J.Z."/>
            <person name="Shao H.Z."/>
            <person name="Wang X."/>
            <person name="Wang C.C."/>
            <person name="Yang T.C."/>
            <person name="Huo Q.B."/>
            <person name="Li W."/>
            <person name="Chen H.Y."/>
            <person name="Chen S.E."/>
            <person name="Zhou L.G."/>
            <person name="Ni X.B."/>
            <person name="Tian J.H."/>
            <person name="Sheng Y."/>
            <person name="Liu T."/>
            <person name="Pan Y.S."/>
            <person name="Xia L.Y."/>
            <person name="Li J."/>
            <person name="Zhao F."/>
            <person name="Cao W.C."/>
        </authorList>
    </citation>
    <scope>NUCLEOTIDE SEQUENCE [LARGE SCALE GENOMIC DNA]</scope>
    <source>
        <strain evidence="2">HaeL-2018</strain>
    </source>
</reference>
<protein>
    <recommendedName>
        <fullName evidence="1">RNase NYN domain-containing protein</fullName>
    </recommendedName>
</protein>
<dbReference type="GO" id="GO:0003729">
    <property type="term" value="F:mRNA binding"/>
    <property type="evidence" value="ECO:0007669"/>
    <property type="project" value="TreeGrafter"/>
</dbReference>
<comment type="caution">
    <text evidence="2">The sequence shown here is derived from an EMBL/GenBank/DDBJ whole genome shotgun (WGS) entry which is preliminary data.</text>
</comment>
<dbReference type="FunFam" id="3.40.50.11980:FF:000001">
    <property type="entry name" value="ZC3H12A isoform 1"/>
    <property type="match status" value="1"/>
</dbReference>
<dbReference type="GO" id="GO:0004521">
    <property type="term" value="F:RNA endonuclease activity"/>
    <property type="evidence" value="ECO:0007669"/>
    <property type="project" value="TreeGrafter"/>
</dbReference>
<name>A0A9J6H4H5_HAELO</name>
<dbReference type="GO" id="GO:0005634">
    <property type="term" value="C:nucleus"/>
    <property type="evidence" value="ECO:0007669"/>
    <property type="project" value="TreeGrafter"/>
</dbReference>
<evidence type="ECO:0000313" key="2">
    <source>
        <dbReference type="EMBL" id="KAH9382187.1"/>
    </source>
</evidence>
<evidence type="ECO:0000313" key="3">
    <source>
        <dbReference type="Proteomes" id="UP000821853"/>
    </source>
</evidence>
<dbReference type="Pfam" id="PF11977">
    <property type="entry name" value="RNase_Zc3h12a"/>
    <property type="match status" value="1"/>
</dbReference>
<dbReference type="PANTHER" id="PTHR12876:SF35">
    <property type="entry name" value="LD08718P-RELATED"/>
    <property type="match status" value="1"/>
</dbReference>
<dbReference type="VEuPathDB" id="VectorBase:HLOH_064305"/>
<organism evidence="2 3">
    <name type="scientific">Haemaphysalis longicornis</name>
    <name type="common">Bush tick</name>
    <dbReference type="NCBI Taxonomy" id="44386"/>
    <lineage>
        <taxon>Eukaryota</taxon>
        <taxon>Metazoa</taxon>
        <taxon>Ecdysozoa</taxon>
        <taxon>Arthropoda</taxon>
        <taxon>Chelicerata</taxon>
        <taxon>Arachnida</taxon>
        <taxon>Acari</taxon>
        <taxon>Parasitiformes</taxon>
        <taxon>Ixodida</taxon>
        <taxon>Ixodoidea</taxon>
        <taxon>Ixodidae</taxon>
        <taxon>Haemaphysalinae</taxon>
        <taxon>Haemaphysalis</taxon>
    </lineage>
</organism>
<dbReference type="InterPro" id="IPR051101">
    <property type="entry name" value="ZC3H12/N4BP1_RNase_Reg"/>
</dbReference>
<dbReference type="InterPro" id="IPR021869">
    <property type="entry name" value="RNase_Zc3h12_NYN"/>
</dbReference>
<accession>A0A9J6H4H5</accession>
<dbReference type="GO" id="GO:0036464">
    <property type="term" value="C:cytoplasmic ribonucleoprotein granule"/>
    <property type="evidence" value="ECO:0007669"/>
    <property type="project" value="TreeGrafter"/>
</dbReference>
<evidence type="ECO:0000259" key="1">
    <source>
        <dbReference type="Pfam" id="PF11977"/>
    </source>
</evidence>
<dbReference type="OrthoDB" id="392925at2759"/>
<sequence>MRTRRRRATAVLGRGLSQAIYAQVASLARLTRVFLLGEMPGSPTRLFFSSIHTCDNAYVDCCHGNKEVFSCRGIQLAVEWFRARGHMDISVFVPSWRKEASRAETPIKDQEILLQLEKERLLFFTPSRNVGGKRMVCYEDRYILKVAAQTDGVVVSNDNYRDLVAESLDFKRVVEERLLNVHLCQRPVRVRGFSFFTYSHTYFALWAL</sequence>
<gene>
    <name evidence="2" type="ORF">HPB48_012716</name>
</gene>
<proteinExistence type="predicted"/>
<feature type="domain" description="RNase NYN" evidence="1">
    <location>
        <begin position="57"/>
        <end position="181"/>
    </location>
</feature>
<dbReference type="Proteomes" id="UP000821853">
    <property type="component" value="Chromosome 9"/>
</dbReference>
<keyword evidence="3" id="KW-1185">Reference proteome</keyword>
<dbReference type="AlphaFoldDB" id="A0A9J6H4H5"/>